<evidence type="ECO:0000313" key="2">
    <source>
        <dbReference type="Proteomes" id="UP000185221"/>
    </source>
</evidence>
<dbReference type="EMBL" id="FSRC01000001">
    <property type="protein sequence ID" value="SIN67472.1"/>
    <property type="molecule type" value="Genomic_DNA"/>
</dbReference>
<protein>
    <submittedName>
        <fullName evidence="1">Uncharacterized protein</fullName>
    </submittedName>
</protein>
<proteinExistence type="predicted"/>
<dbReference type="Proteomes" id="UP000185221">
    <property type="component" value="Unassembled WGS sequence"/>
</dbReference>
<sequence length="342" mass="39990">MKSLLYGIGTCLVLLLFQLNGYSQEEIDLFSDQEPLEIKMKFSLKELRKQTNDSTYMDHNLQLKNEETGEWETLDIELRVRGNFRLDNCFYPPLRVKVKKKQAKGTVFDGNRNLKLVIPCSKANGADSDVIKEYLCYKLFEPITPYAFQTRLVKVYFDNEDDKKDEEEELIGFFIEDDDNVADRFGGEILDGKKIIGTLLEDTAAVRHDYFQLMIGNTDWSTMYQHNMKILKLDSKTVVPLPYDFDMTGIVNPPYSQVSNLVNIEMVTERLYRGYCREESLMQAIRQEFLELQPEIWARVEAHEAMMDKGDYRNFSSFLQEFFDIIGNDRAFESQVLMDCRK</sequence>
<dbReference type="RefSeq" id="WP_074223290.1">
    <property type="nucleotide sequence ID" value="NZ_FSRC01000001.1"/>
</dbReference>
<keyword evidence="2" id="KW-1185">Reference proteome</keyword>
<dbReference type="AlphaFoldDB" id="A0A1N6D9J3"/>
<name>A0A1N6D9J3_9BACT</name>
<dbReference type="STRING" id="226505.SAMN05444394_0548"/>
<evidence type="ECO:0000313" key="1">
    <source>
        <dbReference type="EMBL" id="SIN67472.1"/>
    </source>
</evidence>
<accession>A0A1N6D9J3</accession>
<gene>
    <name evidence="1" type="ORF">SAMN05444394_0548</name>
</gene>
<reference evidence="2" key="1">
    <citation type="submission" date="2016-11" db="EMBL/GenBank/DDBJ databases">
        <authorList>
            <person name="Varghese N."/>
            <person name="Submissions S."/>
        </authorList>
    </citation>
    <scope>NUCLEOTIDE SEQUENCE [LARGE SCALE GENOMIC DNA]</scope>
    <source>
        <strain evidence="2">DSM 15292</strain>
    </source>
</reference>
<organism evidence="1 2">
    <name type="scientific">Algoriphagus halophilus</name>
    <dbReference type="NCBI Taxonomy" id="226505"/>
    <lineage>
        <taxon>Bacteria</taxon>
        <taxon>Pseudomonadati</taxon>
        <taxon>Bacteroidota</taxon>
        <taxon>Cytophagia</taxon>
        <taxon>Cytophagales</taxon>
        <taxon>Cyclobacteriaceae</taxon>
        <taxon>Algoriphagus</taxon>
    </lineage>
</organism>
<dbReference type="OrthoDB" id="662693at2"/>